<sequence>MELKKKGRYLELPIGGLCIEQIVFDGLLRLVFNDREKSFLDLHNDFIVDQFNQESKLHPN</sequence>
<dbReference type="EMBL" id="CP028923">
    <property type="protein sequence ID" value="QCK16479.1"/>
    <property type="molecule type" value="Genomic_DNA"/>
</dbReference>
<proteinExistence type="predicted"/>
<keyword evidence="2" id="KW-1185">Reference proteome</keyword>
<dbReference type="RefSeq" id="WP_137092068.1">
    <property type="nucleotide sequence ID" value="NZ_CP028923.1"/>
</dbReference>
<name>A0A4D7JKN8_9BACT</name>
<protein>
    <submittedName>
        <fullName evidence="1">Uncharacterized protein</fullName>
    </submittedName>
</protein>
<reference evidence="1 2" key="1">
    <citation type="submission" date="2018-04" db="EMBL/GenBank/DDBJ databases">
        <title>Complete genome uncultured novel isolate.</title>
        <authorList>
            <person name="Merlino G."/>
        </authorList>
    </citation>
    <scope>NUCLEOTIDE SEQUENCE [LARGE SCALE GENOMIC DNA]</scope>
    <source>
        <strain evidence="2">R1DC9</strain>
    </source>
</reference>
<dbReference type="Proteomes" id="UP000298616">
    <property type="component" value="Chromosome"/>
</dbReference>
<accession>A0A4D7JKN8</accession>
<gene>
    <name evidence="1" type="ORF">DCC35_17960</name>
</gene>
<dbReference type="AlphaFoldDB" id="A0A4D7JKN8"/>
<organism evidence="1 2">
    <name type="scientific">Mangrovivirga cuniculi</name>
    <dbReference type="NCBI Taxonomy" id="2715131"/>
    <lineage>
        <taxon>Bacteria</taxon>
        <taxon>Pseudomonadati</taxon>
        <taxon>Bacteroidota</taxon>
        <taxon>Cytophagia</taxon>
        <taxon>Cytophagales</taxon>
        <taxon>Mangrovivirgaceae</taxon>
        <taxon>Mangrovivirga</taxon>
    </lineage>
</organism>
<evidence type="ECO:0000313" key="2">
    <source>
        <dbReference type="Proteomes" id="UP000298616"/>
    </source>
</evidence>
<evidence type="ECO:0000313" key="1">
    <source>
        <dbReference type="EMBL" id="QCK16479.1"/>
    </source>
</evidence>
<dbReference type="KEGG" id="fpf:DCC35_17960"/>